<name>A0A913YP13_EXADI</name>
<keyword evidence="2" id="KW-1185">Reference proteome</keyword>
<organism evidence="1 2">
    <name type="scientific">Exaiptasia diaphana</name>
    <name type="common">Tropical sea anemone</name>
    <name type="synonym">Aiptasia pulchella</name>
    <dbReference type="NCBI Taxonomy" id="2652724"/>
    <lineage>
        <taxon>Eukaryota</taxon>
        <taxon>Metazoa</taxon>
        <taxon>Cnidaria</taxon>
        <taxon>Anthozoa</taxon>
        <taxon>Hexacorallia</taxon>
        <taxon>Actiniaria</taxon>
        <taxon>Aiptasiidae</taxon>
        <taxon>Exaiptasia</taxon>
    </lineage>
</organism>
<proteinExistence type="predicted"/>
<evidence type="ECO:0000313" key="1">
    <source>
        <dbReference type="EnsemblMetazoa" id="XP_028515931.1"/>
    </source>
</evidence>
<sequence length="224" mass="25484">MPGKRGISPRSVERYCAAHNIHYRDKNINRKDVDSIVAEAVQEVGPTYGRKLMTGHLRHTRGLNIGINRVGTSLRRVSNNYHMARQINTARLLNPIPYFAEYFGHKLHLDQNEKLCKGVPNERACDYKRTGVIPSHVIPTVEAASDIEYIYIFRNAGGKLQVDSSFGSDPLARNKEKSSARDTQFAKFYSFTQIFHDGSNGNTELFKNGLLYYIYLTEEITKRG</sequence>
<dbReference type="AlphaFoldDB" id="A0A913YP13"/>
<accession>A0A913YP13</accession>
<reference evidence="1" key="1">
    <citation type="submission" date="2022-11" db="UniProtKB">
        <authorList>
            <consortium name="EnsemblMetazoa"/>
        </authorList>
    </citation>
    <scope>IDENTIFICATION</scope>
</reference>
<dbReference type="EnsemblMetazoa" id="XM_028660130.1">
    <property type="protein sequence ID" value="XP_028515931.1"/>
    <property type="gene ID" value="LOC114575383"/>
</dbReference>
<dbReference type="KEGG" id="epa:114575383"/>
<dbReference type="RefSeq" id="XP_028515931.1">
    <property type="nucleotide sequence ID" value="XM_028660130.1"/>
</dbReference>
<protein>
    <submittedName>
        <fullName evidence="1">Uncharacterized protein</fullName>
    </submittedName>
</protein>
<dbReference type="GeneID" id="114575383"/>
<evidence type="ECO:0000313" key="2">
    <source>
        <dbReference type="Proteomes" id="UP000887567"/>
    </source>
</evidence>
<dbReference type="Proteomes" id="UP000887567">
    <property type="component" value="Unplaced"/>
</dbReference>